<sequence length="278" mass="30871">MTSDLIEQLDGATIQHGPLSNRIYVMNPGDADAGQLAHKLELLAGENGYTKLCVKIPESSASSFLDRRYIMEAAIPGFFHGEETALCLSRFLDPDRGIDAHQEEIKRIIELALHAGDTKTTSLPEKVSIRQCRENDAAAMAHVYSCVFPTYPFPIDNPGYLRDTMRTHIVYFGAEHKGKLIALASSEMDRENAAVEMTDFATLPSWRGRNLAGLLLREMESAMRKRNMKTAYTIARAISPGMNITFARAGYGFCGTLINNTNISGGIESMNVWYKRID</sequence>
<dbReference type="OrthoDB" id="9790652at2"/>
<dbReference type="Pfam" id="PF00583">
    <property type="entry name" value="Acetyltransf_1"/>
    <property type="match status" value="1"/>
</dbReference>
<feature type="domain" description="N-acetyltransferase" evidence="1">
    <location>
        <begin position="127"/>
        <end position="278"/>
    </location>
</feature>
<dbReference type="SUPFAM" id="SSF55729">
    <property type="entry name" value="Acyl-CoA N-acyltransferases (Nat)"/>
    <property type="match status" value="1"/>
</dbReference>
<gene>
    <name evidence="2" type="ordered locus">Cphamn1_1651</name>
</gene>
<evidence type="ECO:0000259" key="1">
    <source>
        <dbReference type="PROSITE" id="PS51186"/>
    </source>
</evidence>
<dbReference type="eggNOG" id="COG0456">
    <property type="taxonomic scope" value="Bacteria"/>
</dbReference>
<dbReference type="GO" id="GO:0008080">
    <property type="term" value="F:N-acetyltransferase activity"/>
    <property type="evidence" value="ECO:0007669"/>
    <property type="project" value="InterPro"/>
</dbReference>
<dbReference type="STRING" id="331678.Cphamn1_1651"/>
<evidence type="ECO:0000313" key="2">
    <source>
        <dbReference type="EMBL" id="ACE04570.1"/>
    </source>
</evidence>
<dbReference type="NCBIfam" id="TIGR03827">
    <property type="entry name" value="GNAT_ablB"/>
    <property type="match status" value="1"/>
</dbReference>
<name>B3EKN4_CHLPB</name>
<dbReference type="KEGG" id="cpb:Cphamn1_1651"/>
<dbReference type="AlphaFoldDB" id="B3EKN4"/>
<dbReference type="CDD" id="cd04301">
    <property type="entry name" value="NAT_SF"/>
    <property type="match status" value="1"/>
</dbReference>
<reference evidence="2" key="1">
    <citation type="submission" date="2008-06" db="EMBL/GenBank/DDBJ databases">
        <title>Complete sequence of Chlorobium phaeobacteroides BS1.</title>
        <authorList>
            <consortium name="US DOE Joint Genome Institute"/>
            <person name="Lucas S."/>
            <person name="Copeland A."/>
            <person name="Lapidus A."/>
            <person name="Glavina del Rio T."/>
            <person name="Dalin E."/>
            <person name="Tice H."/>
            <person name="Bruce D."/>
            <person name="Goodwin L."/>
            <person name="Pitluck S."/>
            <person name="Schmutz J."/>
            <person name="Larimer F."/>
            <person name="Land M."/>
            <person name="Hauser L."/>
            <person name="Kyrpides N."/>
            <person name="Ovchinnikova G."/>
            <person name="Li T."/>
            <person name="Liu Z."/>
            <person name="Zhao F."/>
            <person name="Overmann J."/>
            <person name="Bryant D.A."/>
            <person name="Richardson P."/>
        </authorList>
    </citation>
    <scope>NUCLEOTIDE SEQUENCE [LARGE SCALE GENOMIC DNA]</scope>
    <source>
        <strain evidence="2">BS1</strain>
    </source>
</reference>
<dbReference type="InterPro" id="IPR000182">
    <property type="entry name" value="GNAT_dom"/>
</dbReference>
<dbReference type="InterPro" id="IPR022525">
    <property type="entry name" value="GNAT_AblB"/>
</dbReference>
<dbReference type="InterPro" id="IPR016181">
    <property type="entry name" value="Acyl_CoA_acyltransferase"/>
</dbReference>
<keyword evidence="2" id="KW-0808">Transferase</keyword>
<dbReference type="Gene3D" id="3.40.630.30">
    <property type="match status" value="1"/>
</dbReference>
<accession>B3EKN4</accession>
<protein>
    <submittedName>
        <fullName evidence="2">GCN5-related N-acetyltransferase</fullName>
    </submittedName>
</protein>
<dbReference type="PROSITE" id="PS51186">
    <property type="entry name" value="GNAT"/>
    <property type="match status" value="1"/>
</dbReference>
<dbReference type="HOGENOM" id="CLU_081246_0_0_10"/>
<proteinExistence type="predicted"/>
<dbReference type="EMBL" id="CP001101">
    <property type="protein sequence ID" value="ACE04570.1"/>
    <property type="molecule type" value="Genomic_DNA"/>
</dbReference>
<organism evidence="2">
    <name type="scientific">Chlorobium phaeobacteroides (strain BS1)</name>
    <dbReference type="NCBI Taxonomy" id="331678"/>
    <lineage>
        <taxon>Bacteria</taxon>
        <taxon>Pseudomonadati</taxon>
        <taxon>Chlorobiota</taxon>
        <taxon>Chlorobiia</taxon>
        <taxon>Chlorobiales</taxon>
        <taxon>Chlorobiaceae</taxon>
        <taxon>Chlorobium/Pelodictyon group</taxon>
        <taxon>Chlorobium</taxon>
    </lineage>
</organism>